<evidence type="ECO:0000256" key="2">
    <source>
        <dbReference type="SAM" id="MobiDB-lite"/>
    </source>
</evidence>
<name>A0A6J0NEX8_RAPSA</name>
<dbReference type="Pfam" id="PF10650">
    <property type="entry name" value="zf-C3H1"/>
    <property type="match status" value="1"/>
</dbReference>
<feature type="region of interest" description="Disordered" evidence="2">
    <location>
        <begin position="1"/>
        <end position="163"/>
    </location>
</feature>
<dbReference type="GO" id="GO:0005634">
    <property type="term" value="C:nucleus"/>
    <property type="evidence" value="ECO:0007669"/>
    <property type="project" value="TreeGrafter"/>
</dbReference>
<dbReference type="SUPFAM" id="SSF48452">
    <property type="entry name" value="TPR-like"/>
    <property type="match status" value="1"/>
</dbReference>
<evidence type="ECO:0000256" key="1">
    <source>
        <dbReference type="SAM" id="Coils"/>
    </source>
</evidence>
<dbReference type="RefSeq" id="XP_018483095.2">
    <property type="nucleotide sequence ID" value="XM_018627593.2"/>
</dbReference>
<dbReference type="KEGG" id="rsz:108854088"/>
<reference evidence="5" key="2">
    <citation type="submission" date="2025-08" db="UniProtKB">
        <authorList>
            <consortium name="RefSeq"/>
        </authorList>
    </citation>
    <scope>IDENTIFICATION</scope>
    <source>
        <tissue evidence="5">Leaf</tissue>
    </source>
</reference>
<feature type="compositionally biased region" description="Polar residues" evidence="2">
    <location>
        <begin position="580"/>
        <end position="603"/>
    </location>
</feature>
<dbReference type="PANTHER" id="PTHR21563:SF3">
    <property type="entry name" value="ZINC FINGER C3H1 DOMAIN-CONTAINING PROTEIN"/>
    <property type="match status" value="1"/>
</dbReference>
<feature type="coiled-coil region" evidence="1">
    <location>
        <begin position="435"/>
        <end position="462"/>
    </location>
</feature>
<dbReference type="Gene3D" id="1.25.40.10">
    <property type="entry name" value="Tetratricopeptide repeat domain"/>
    <property type="match status" value="1"/>
</dbReference>
<dbReference type="GO" id="GO:0000178">
    <property type="term" value="C:exosome (RNase complex)"/>
    <property type="evidence" value="ECO:0007669"/>
    <property type="project" value="TreeGrafter"/>
</dbReference>
<sequence>MTSPITIGKQASAASGKEEGELSTSDDDVQPVMQTSTRAPLTEHVSLPSANTNNIQRPRQTGNAVSSLIKPAVAATAPSKATHPGGRIVKKPAVSTAPLQGKKLPLRGDDDNNLVIDFSDDDSGSESDSKRRKQAPRIQPKGTVAGNRNPSTLSQTKLKGPTRQIDNRVVTKKAPSASTFSHAATSKVSNLALPKVIRKNSHTFERQVSKDNTQRPEQIVDPNSNKLQELELRQQIAQRELEMKLKAVQTKKDAVNPKASQTRSLVMVSGNGKQLEPNEPAKKRLKVSGNDTSQPVIDNRVPASTAAPMKAPGIGKSLLSGINANASCKHIGSNSGETAPPVISQHIVQGNTSSSVLHKSGSKANHSEGVRCGQSDPPVQLTSRELETVKNVDSNLSSDQLPKIVNGNHQPSLDNSGYWNIPGNTSAPVHSDLDMQYLTNLEESLDRDLEEAQERKRLCEIEERNALKVYRKAQRSLIEANAKCAELYSKRETLSAHYGSLIIRDTRLLWPSIHHEHPETGFRFVSNSAENIDLATKTDIPQHTHLETNHIYNNDYGGVQSLHRPHSGQNLGSEPCSDLDASTSDRLPYSDKQTASRLCSPSSDAHILADDESVPVDHESTEGNIGHQAENLEQALGNQSSLLIEASLRSKLFERLGMREESRGGTCANGETVVDRGDENDVASERTKRDGSSPVSEKNQHSDSKEPEANKLQGSPSEAPVEPSTIKENFGSSVDMESHETSPEDDLLLSVASAGPLFRSTINHLKVPGSSITSLGTESTLENKSYSLYSDVRQRSSLTRTPVYDRKIDLYTPNLKMDPFRPLCMYELRGRCNNDECSWQHFKDFADDSLHPSQNDPADCNVASSLHEKQHYSSRGSQIFDVVHSPTYLVSLDTMKVDSWSYESLLAQRHGQIWGKHFSVCLASSNLLYKNIPARENEGRIEVLGNPRTHSSYLRIKHSLMNLLNQGSDAAVESVEMALTIFCREIDHSEGLIQALSVLSRGLEGDPASEILWIVYLLIYYSHERSDEKDMLSLGVNMCSGSYAIWLMYINSRGQLNDQLSAYDAALSALCNHAPGSIDRDHASACILDLSLQMFNLMCISGNVSKAIQRISKLQAPATVSEDPDFSMMSQILTCLTFSDKCVFWICCVYLVVYRKLPDSVVRRFEMEKELLEIEWPSVDLVGDLKQTALRLFDKGMHSDELCTSDGKQERSAGLFALNHALFMIAVDELEKCRDIVKAAVELHPACLELKLLAARMKRNESKETLSSGFEELLKHEPKEASGIQWIWNQYAEYALQGGSNDSARELMSRWYTSVWDASSCKKKTGLTNEETEEEGESVASDQVDVMFGYLNLSLHNLLQSNWTGACSAIDQALKATAPAHFMHCLREHAVFQLINSLQATGGFPINLQLRLLNSYLDQASSLPVKEPLSWKFISNSAEKPRARKLVSNLLAPVSSEVLVVNTVLEAWHGPSLVPEKLSKQKELVDFVETILGLVPCNYPLALSVSKLLRKEEDSGSSSIHFWAGLNLVSAISCAMPVAPEYIWVEAGESLSNVNGFKTRAERFLSKAVSVYPMSVKLWRCYGSVARSIEEKRGVKIEEEARKKGITLVD</sequence>
<feature type="compositionally biased region" description="Basic and acidic residues" evidence="2">
    <location>
        <begin position="698"/>
        <end position="709"/>
    </location>
</feature>
<accession>A0A6J0NEX8</accession>
<feature type="compositionally biased region" description="Polar residues" evidence="2">
    <location>
        <begin position="146"/>
        <end position="157"/>
    </location>
</feature>
<feature type="region of interest" description="Disordered" evidence="2">
    <location>
        <begin position="557"/>
        <end position="603"/>
    </location>
</feature>
<keyword evidence="4" id="KW-1185">Reference proteome</keyword>
<gene>
    <name evidence="5" type="primary">LOC108854088</name>
</gene>
<keyword evidence="1" id="KW-0175">Coiled coil</keyword>
<organism evidence="4 5">
    <name type="scientific">Raphanus sativus</name>
    <name type="common">Radish</name>
    <name type="synonym">Raphanus raphanistrum var. sativus</name>
    <dbReference type="NCBI Taxonomy" id="3726"/>
    <lineage>
        <taxon>Eukaryota</taxon>
        <taxon>Viridiplantae</taxon>
        <taxon>Streptophyta</taxon>
        <taxon>Embryophyta</taxon>
        <taxon>Tracheophyta</taxon>
        <taxon>Spermatophyta</taxon>
        <taxon>Magnoliopsida</taxon>
        <taxon>eudicotyledons</taxon>
        <taxon>Gunneridae</taxon>
        <taxon>Pentapetalae</taxon>
        <taxon>rosids</taxon>
        <taxon>malvids</taxon>
        <taxon>Brassicales</taxon>
        <taxon>Brassicaceae</taxon>
        <taxon>Brassiceae</taxon>
        <taxon>Raphanus</taxon>
    </lineage>
</organism>
<evidence type="ECO:0000259" key="3">
    <source>
        <dbReference type="Pfam" id="PF10650"/>
    </source>
</evidence>
<feature type="region of interest" description="Disordered" evidence="2">
    <location>
        <begin position="660"/>
        <end position="728"/>
    </location>
</feature>
<dbReference type="InterPro" id="IPR039278">
    <property type="entry name" value="Red1"/>
</dbReference>
<dbReference type="Proteomes" id="UP000504610">
    <property type="component" value="Chromosome 4"/>
</dbReference>
<feature type="region of interest" description="Disordered" evidence="2">
    <location>
        <begin position="352"/>
        <end position="378"/>
    </location>
</feature>
<dbReference type="OrthoDB" id="1922977at2759"/>
<dbReference type="InterPro" id="IPR011990">
    <property type="entry name" value="TPR-like_helical_dom_sf"/>
</dbReference>
<feature type="compositionally biased region" description="Polar residues" evidence="2">
    <location>
        <begin position="48"/>
        <end position="66"/>
    </location>
</feature>
<evidence type="ECO:0000313" key="5">
    <source>
        <dbReference type="RefSeq" id="XP_018483095.2"/>
    </source>
</evidence>
<dbReference type="GeneID" id="108854088"/>
<proteinExistence type="predicted"/>
<evidence type="ECO:0000313" key="4">
    <source>
        <dbReference type="Proteomes" id="UP000504610"/>
    </source>
</evidence>
<reference evidence="4" key="1">
    <citation type="journal article" date="2019" name="Database">
        <title>The radish genome database (RadishGD): an integrated information resource for radish genomics.</title>
        <authorList>
            <person name="Yu H.J."/>
            <person name="Baek S."/>
            <person name="Lee Y.J."/>
            <person name="Cho A."/>
            <person name="Mun J.H."/>
        </authorList>
    </citation>
    <scope>NUCLEOTIDE SEQUENCE [LARGE SCALE GENOMIC DNA]</scope>
    <source>
        <strain evidence="4">cv. WK10039</strain>
    </source>
</reference>
<feature type="domain" description="Putative zinc-finger" evidence="3">
    <location>
        <begin position="823"/>
        <end position="843"/>
    </location>
</feature>
<dbReference type="InterPro" id="IPR019607">
    <property type="entry name" value="Putative_zinc-finger_domain"/>
</dbReference>
<feature type="region of interest" description="Disordered" evidence="2">
    <location>
        <begin position="271"/>
        <end position="298"/>
    </location>
</feature>
<feature type="compositionally biased region" description="Basic and acidic residues" evidence="2">
    <location>
        <begin position="673"/>
        <end position="691"/>
    </location>
</feature>
<dbReference type="PANTHER" id="PTHR21563">
    <property type="entry name" value="ZINC FINGER C3H1 DOMAIN-CONTAINING PROTEIN"/>
    <property type="match status" value="1"/>
</dbReference>
<protein>
    <submittedName>
        <fullName evidence="5">Uncharacterized protein LOC108854088</fullName>
    </submittedName>
</protein>